<keyword evidence="8" id="KW-1185">Reference proteome</keyword>
<dbReference type="InterPro" id="IPR001851">
    <property type="entry name" value="ABC_transp_permease"/>
</dbReference>
<comment type="subcellular location">
    <subcellularLocation>
        <location evidence="1">Cell membrane</location>
        <topology evidence="1">Multi-pass membrane protein</topology>
    </subcellularLocation>
</comment>
<gene>
    <name evidence="7" type="ORF">PEP31012_02748</name>
</gene>
<accession>A0A5E4VLV1</accession>
<evidence type="ECO:0000256" key="6">
    <source>
        <dbReference type="SAM" id="Phobius"/>
    </source>
</evidence>
<feature type="transmembrane region" description="Helical" evidence="6">
    <location>
        <begin position="120"/>
        <end position="137"/>
    </location>
</feature>
<dbReference type="InterPro" id="IPR043428">
    <property type="entry name" value="LivM-like"/>
</dbReference>
<evidence type="ECO:0000256" key="5">
    <source>
        <dbReference type="ARBA" id="ARBA00023136"/>
    </source>
</evidence>
<dbReference type="AlphaFoldDB" id="A0A5E4VLV1"/>
<reference evidence="7 8" key="1">
    <citation type="submission" date="2019-08" db="EMBL/GenBank/DDBJ databases">
        <authorList>
            <person name="Peeters C."/>
        </authorList>
    </citation>
    <scope>NUCLEOTIDE SEQUENCE [LARGE SCALE GENOMIC DNA]</scope>
    <source>
        <strain evidence="7 8">LMG 31012</strain>
    </source>
</reference>
<dbReference type="Proteomes" id="UP000400981">
    <property type="component" value="Unassembled WGS sequence"/>
</dbReference>
<dbReference type="EMBL" id="CABPSH010000005">
    <property type="protein sequence ID" value="VVE13171.1"/>
    <property type="molecule type" value="Genomic_DNA"/>
</dbReference>
<feature type="transmembrane region" description="Helical" evidence="6">
    <location>
        <begin position="20"/>
        <end position="38"/>
    </location>
</feature>
<evidence type="ECO:0000256" key="1">
    <source>
        <dbReference type="ARBA" id="ARBA00004651"/>
    </source>
</evidence>
<name>A0A5E4VLV1_9BURK</name>
<keyword evidence="3 6" id="KW-0812">Transmembrane</keyword>
<feature type="transmembrane region" description="Helical" evidence="6">
    <location>
        <begin position="69"/>
        <end position="86"/>
    </location>
</feature>
<dbReference type="GO" id="GO:0015658">
    <property type="term" value="F:branched-chain amino acid transmembrane transporter activity"/>
    <property type="evidence" value="ECO:0007669"/>
    <property type="project" value="InterPro"/>
</dbReference>
<keyword evidence="5 6" id="KW-0472">Membrane</keyword>
<dbReference type="Pfam" id="PF02653">
    <property type="entry name" value="BPD_transp_2"/>
    <property type="match status" value="1"/>
</dbReference>
<feature type="transmembrane region" description="Helical" evidence="6">
    <location>
        <begin position="249"/>
        <end position="276"/>
    </location>
</feature>
<keyword evidence="4 6" id="KW-1133">Transmembrane helix</keyword>
<keyword evidence="2" id="KW-1003">Cell membrane</keyword>
<feature type="transmembrane region" description="Helical" evidence="6">
    <location>
        <begin position="93"/>
        <end position="114"/>
    </location>
</feature>
<organism evidence="7 8">
    <name type="scientific">Pandoraea eparura</name>
    <dbReference type="NCBI Taxonomy" id="2508291"/>
    <lineage>
        <taxon>Bacteria</taxon>
        <taxon>Pseudomonadati</taxon>
        <taxon>Pseudomonadota</taxon>
        <taxon>Betaproteobacteria</taxon>
        <taxon>Burkholderiales</taxon>
        <taxon>Burkholderiaceae</taxon>
        <taxon>Pandoraea</taxon>
    </lineage>
</organism>
<dbReference type="CDD" id="cd06581">
    <property type="entry name" value="TM_PBP1_LivM_like"/>
    <property type="match status" value="1"/>
</dbReference>
<dbReference type="PANTHER" id="PTHR30482">
    <property type="entry name" value="HIGH-AFFINITY BRANCHED-CHAIN AMINO ACID TRANSPORT SYSTEM PERMEASE"/>
    <property type="match status" value="1"/>
</dbReference>
<dbReference type="RefSeq" id="WP_217427132.1">
    <property type="nucleotide sequence ID" value="NZ_CABPSH010000005.1"/>
</dbReference>
<evidence type="ECO:0000313" key="8">
    <source>
        <dbReference type="Proteomes" id="UP000400981"/>
    </source>
</evidence>
<protein>
    <submittedName>
        <fullName evidence="7">Amino acid ABC transporter</fullName>
    </submittedName>
</protein>
<evidence type="ECO:0000256" key="2">
    <source>
        <dbReference type="ARBA" id="ARBA00022475"/>
    </source>
</evidence>
<dbReference type="GO" id="GO:0005886">
    <property type="term" value="C:plasma membrane"/>
    <property type="evidence" value="ECO:0007669"/>
    <property type="project" value="UniProtKB-SubCell"/>
</dbReference>
<evidence type="ECO:0000256" key="3">
    <source>
        <dbReference type="ARBA" id="ARBA00022692"/>
    </source>
</evidence>
<evidence type="ECO:0000256" key="4">
    <source>
        <dbReference type="ARBA" id="ARBA00022989"/>
    </source>
</evidence>
<proteinExistence type="predicted"/>
<feature type="transmembrane region" description="Helical" evidence="6">
    <location>
        <begin position="212"/>
        <end position="237"/>
    </location>
</feature>
<evidence type="ECO:0000313" key="7">
    <source>
        <dbReference type="EMBL" id="VVE13171.1"/>
    </source>
</evidence>
<feature type="transmembrane region" description="Helical" evidence="6">
    <location>
        <begin position="157"/>
        <end position="181"/>
    </location>
</feature>
<sequence length="318" mass="33442">MLDSTLNSTGLPAPRRWRAPAILLVVVAAIFLVAPRLYSNQSLLFTIMTFIVLAQGLNLLYGFTGYLPFGYVGFFGSGAYATSLLVMHTHLPVLVCVAGGGLAAALLGLVLGPLLRLSGAYFSIANLAASQIIYFVVSNPNLSDITGGPYGLKIEQVYSPGASYACMLGVLLVACAFASYFRLSGFGMALRAVKQDPVSAAMAGVNVVKARLVAWLVSALIAGLAGGTYAWGISVFYPDAVFTLQFSVFAIVFALFGGVGTVIGPIVGAAVLYILYAAIGISTPQYFQFIYGGLIVLLVLFLPGGLLSLLQRRGIHVF</sequence>
<feature type="transmembrane region" description="Helical" evidence="6">
    <location>
        <begin position="288"/>
        <end position="310"/>
    </location>
</feature>
<dbReference type="PANTHER" id="PTHR30482:SF20">
    <property type="entry name" value="HIGH-AFFINITY BRANCHED-CHAIN AMINO ACID TRANSPORT SYSTEM PERMEASE PROTEIN LIVM"/>
    <property type="match status" value="1"/>
</dbReference>